<reference evidence="3" key="2">
    <citation type="submission" date="2015-01" db="EMBL/GenBank/DDBJ databases">
        <title>Evolutionary Origins and Diversification of the Mycorrhizal Mutualists.</title>
        <authorList>
            <consortium name="DOE Joint Genome Institute"/>
            <consortium name="Mycorrhizal Genomics Consortium"/>
            <person name="Kohler A."/>
            <person name="Kuo A."/>
            <person name="Nagy L.G."/>
            <person name="Floudas D."/>
            <person name="Copeland A."/>
            <person name="Barry K.W."/>
            <person name="Cichocki N."/>
            <person name="Veneault-Fourrey C."/>
            <person name="LaButti K."/>
            <person name="Lindquist E.A."/>
            <person name="Lipzen A."/>
            <person name="Lundell T."/>
            <person name="Morin E."/>
            <person name="Murat C."/>
            <person name="Riley R."/>
            <person name="Ohm R."/>
            <person name="Sun H."/>
            <person name="Tunlid A."/>
            <person name="Henrissat B."/>
            <person name="Grigoriev I.V."/>
            <person name="Hibbett D.S."/>
            <person name="Martin F."/>
        </authorList>
    </citation>
    <scope>NUCLEOTIDE SEQUENCE [LARGE SCALE GENOMIC DNA]</scope>
    <source>
        <strain evidence="3">LaAM-08-1</strain>
    </source>
</reference>
<accession>A0A0C9WZC5</accession>
<sequence length="753" mass="83451">MARVSGVPLNGGRARCEVENREPEGFTKHLRNWPTLCFKFQKAFNAIKLQTQSQEAVSGGQRLLEYIRKYIVTGLCSKILCNLLVAASHLSFIVESHFHPDTLPDLPDFINDERINASHTAKERDFLRNLRELIQDNDLRPEECSSGLSLASFRAALQLAVNISPLYLLTPYIIAKRQWNRQTIYQVGAHIGNGKPTPLVEVENVIWRAIFSMSTGKMSPPEAVTFIKDNIEWARLKAQCSEGLPDALDFFKIKSKASEAEMSRDAVDALTSQHLLEKRGNLNSNAPMGKDKNISGIGAACQSGMAQQHSDPAPMEGVDGTGTISQGGMPCGSNMVENPDNPTSVVDKSTDPTPMDEDEAANGIGANPQGGMPCGSASIPEAQDLDENLGSLDPDTPMDEVEDDNKAGAEYLDEDQRADGDQGLDEGSDEDSDEDSDEGSGKDQPASRDESRSMVVDGSGSVVDKIERRRQSSRLQECSNRLSDTDGIKQKSQRESKAPPRSQNPRKRKPELEKPSGNLDNFGTQSNPIDVDFLERGSLWDPDGLDTYRLNRERIIPRCSAIEIPGTRAQCKGDFYAFTASGEKVRLEPKFHYESYAIRFSQLMQNVQKQYDNDVPPHCQKDGHSVIQTMTWDEYNQTKPEELHKILQTKNIVVSGHLKPIAAPTLKFDGDGLEEIFSIHDTISLQDYSLYDDGSDEDDKDGGLLLDELDKMTTHVPKTVSGTLRDVLESSETERVLFLRQDGIPLHQIKQLL</sequence>
<dbReference type="Proteomes" id="UP000054477">
    <property type="component" value="Unassembled WGS sequence"/>
</dbReference>
<evidence type="ECO:0000313" key="3">
    <source>
        <dbReference type="Proteomes" id="UP000054477"/>
    </source>
</evidence>
<feature type="compositionally biased region" description="Basic and acidic residues" evidence="1">
    <location>
        <begin position="483"/>
        <end position="498"/>
    </location>
</feature>
<gene>
    <name evidence="2" type="ORF">K443DRAFT_15817</name>
</gene>
<feature type="compositionally biased region" description="Acidic residues" evidence="1">
    <location>
        <begin position="422"/>
        <end position="438"/>
    </location>
</feature>
<feature type="compositionally biased region" description="Polar residues" evidence="1">
    <location>
        <begin position="518"/>
        <end position="527"/>
    </location>
</feature>
<protein>
    <submittedName>
        <fullName evidence="2">Uncharacterized protein</fullName>
    </submittedName>
</protein>
<evidence type="ECO:0000256" key="1">
    <source>
        <dbReference type="SAM" id="MobiDB-lite"/>
    </source>
</evidence>
<feature type="compositionally biased region" description="Polar residues" evidence="1">
    <location>
        <begin position="473"/>
        <end position="482"/>
    </location>
</feature>
<reference evidence="2 3" key="1">
    <citation type="submission" date="2014-04" db="EMBL/GenBank/DDBJ databases">
        <authorList>
            <consortium name="DOE Joint Genome Institute"/>
            <person name="Kuo A."/>
            <person name="Kohler A."/>
            <person name="Nagy L.G."/>
            <person name="Floudas D."/>
            <person name="Copeland A."/>
            <person name="Barry K.W."/>
            <person name="Cichocki N."/>
            <person name="Veneault-Fourrey C."/>
            <person name="LaButti K."/>
            <person name="Lindquist E.A."/>
            <person name="Lipzen A."/>
            <person name="Lundell T."/>
            <person name="Morin E."/>
            <person name="Murat C."/>
            <person name="Sun H."/>
            <person name="Tunlid A."/>
            <person name="Henrissat B."/>
            <person name="Grigoriev I.V."/>
            <person name="Hibbett D.S."/>
            <person name="Martin F."/>
            <person name="Nordberg H.P."/>
            <person name="Cantor M.N."/>
            <person name="Hua S.X."/>
        </authorList>
    </citation>
    <scope>NUCLEOTIDE SEQUENCE [LARGE SCALE GENOMIC DNA]</scope>
    <source>
        <strain evidence="2 3">LaAM-08-1</strain>
    </source>
</reference>
<dbReference type="EMBL" id="KN839456">
    <property type="protein sequence ID" value="KIJ89752.1"/>
    <property type="molecule type" value="Genomic_DNA"/>
</dbReference>
<dbReference type="OrthoDB" id="3064837at2759"/>
<feature type="region of interest" description="Disordered" evidence="1">
    <location>
        <begin position="304"/>
        <end position="527"/>
    </location>
</feature>
<keyword evidence="3" id="KW-1185">Reference proteome</keyword>
<dbReference type="AlphaFoldDB" id="A0A0C9WZC5"/>
<organism evidence="2 3">
    <name type="scientific">Laccaria amethystina LaAM-08-1</name>
    <dbReference type="NCBI Taxonomy" id="1095629"/>
    <lineage>
        <taxon>Eukaryota</taxon>
        <taxon>Fungi</taxon>
        <taxon>Dikarya</taxon>
        <taxon>Basidiomycota</taxon>
        <taxon>Agaricomycotina</taxon>
        <taxon>Agaricomycetes</taxon>
        <taxon>Agaricomycetidae</taxon>
        <taxon>Agaricales</taxon>
        <taxon>Agaricineae</taxon>
        <taxon>Hydnangiaceae</taxon>
        <taxon>Laccaria</taxon>
    </lineage>
</organism>
<evidence type="ECO:0000313" key="2">
    <source>
        <dbReference type="EMBL" id="KIJ89752.1"/>
    </source>
</evidence>
<feature type="compositionally biased region" description="Basic and acidic residues" evidence="1">
    <location>
        <begin position="439"/>
        <end position="452"/>
    </location>
</feature>
<name>A0A0C9WZC5_9AGAR</name>
<proteinExistence type="predicted"/>
<dbReference type="HOGENOM" id="CLU_369619_0_0_1"/>